<dbReference type="SUPFAM" id="SSF56399">
    <property type="entry name" value="ADP-ribosylation"/>
    <property type="match status" value="1"/>
</dbReference>
<protein>
    <recommendedName>
        <fullName evidence="5">Probable RNA 2'-phosphotransferase</fullName>
        <ecNumber evidence="5">2.7.1.-</ecNumber>
    </recommendedName>
</protein>
<accession>A0ABV9ABI9</accession>
<sequence>MDTNLGKGRSVKISKFLSRHLRHEPQRIGITLDARGRVNVQELLQAAAAHGFPFSRAELEEVVATSDKQRFAIEDGLIGANQGHSVAVDLELPVLEPPARLYHGTVGRFLPAIRAEGLRAMNRHAVHLSPDRETATRVGARRGRPVVLTVEAAAMHRDGHRFQLSRNGVWLVEAVPPRYLRAPDVQPPES</sequence>
<comment type="caution">
    <text evidence="6">The sequence shown here is derived from an EMBL/GenBank/DDBJ whole genome shotgun (WGS) entry which is preliminary data.</text>
</comment>
<dbReference type="PANTHER" id="PTHR12684:SF2">
    <property type="entry name" value="TRNA 2'-PHOSPHOTRANSFERASE 1"/>
    <property type="match status" value="1"/>
</dbReference>
<dbReference type="Proteomes" id="UP001595997">
    <property type="component" value="Unassembled WGS sequence"/>
</dbReference>
<evidence type="ECO:0000256" key="3">
    <source>
        <dbReference type="ARBA" id="ARBA00023027"/>
    </source>
</evidence>
<dbReference type="NCBIfam" id="NF002014">
    <property type="entry name" value="PRK00819.1-4"/>
    <property type="match status" value="1"/>
</dbReference>
<evidence type="ECO:0000313" key="7">
    <source>
        <dbReference type="Proteomes" id="UP001595997"/>
    </source>
</evidence>
<dbReference type="InterPro" id="IPR042081">
    <property type="entry name" value="RNA_2'-PTrans_C"/>
</dbReference>
<keyword evidence="2 5" id="KW-0808">Transferase</keyword>
<name>A0ABV9ABI9_9ACTN</name>
<evidence type="ECO:0000313" key="6">
    <source>
        <dbReference type="EMBL" id="MFC4496321.1"/>
    </source>
</evidence>
<dbReference type="InterPro" id="IPR002745">
    <property type="entry name" value="Ptrans_KptA/Tpt1"/>
</dbReference>
<dbReference type="EC" id="2.7.1.-" evidence="5"/>
<dbReference type="Gene3D" id="3.20.170.30">
    <property type="match status" value="1"/>
</dbReference>
<dbReference type="EMBL" id="JBHSFH010000010">
    <property type="protein sequence ID" value="MFC4496321.1"/>
    <property type="molecule type" value="Genomic_DNA"/>
</dbReference>
<dbReference type="Gene3D" id="1.10.10.970">
    <property type="entry name" value="RNA 2'-phosphotransferase, Tpt1/KptA family, N-terminal domain"/>
    <property type="match status" value="1"/>
</dbReference>
<proteinExistence type="inferred from homology"/>
<dbReference type="HAMAP" id="MF_00299">
    <property type="entry name" value="KptA"/>
    <property type="match status" value="1"/>
</dbReference>
<keyword evidence="7" id="KW-1185">Reference proteome</keyword>
<evidence type="ECO:0000256" key="5">
    <source>
        <dbReference type="HAMAP-Rule" id="MF_00299"/>
    </source>
</evidence>
<evidence type="ECO:0000256" key="4">
    <source>
        <dbReference type="ARBA" id="ARBA00025212"/>
    </source>
</evidence>
<dbReference type="PANTHER" id="PTHR12684">
    <property type="entry name" value="PUTATIVE PHOSPHOTRANSFERASE"/>
    <property type="match status" value="1"/>
</dbReference>
<gene>
    <name evidence="5" type="primary">kptA</name>
    <name evidence="6" type="ORF">ACFPA8_19525</name>
</gene>
<dbReference type="RefSeq" id="WP_386450226.1">
    <property type="nucleotide sequence ID" value="NZ_JBHSFH010000010.1"/>
</dbReference>
<comment type="similarity">
    <text evidence="1 5">Belongs to the KptA/TPT1 family.</text>
</comment>
<reference evidence="7" key="1">
    <citation type="journal article" date="2019" name="Int. J. Syst. Evol. Microbiol.">
        <title>The Global Catalogue of Microorganisms (GCM) 10K type strain sequencing project: providing services to taxonomists for standard genome sequencing and annotation.</title>
        <authorList>
            <consortium name="The Broad Institute Genomics Platform"/>
            <consortium name="The Broad Institute Genome Sequencing Center for Infectious Disease"/>
            <person name="Wu L."/>
            <person name="Ma J."/>
        </authorList>
    </citation>
    <scope>NUCLEOTIDE SEQUENCE [LARGE SCALE GENOMIC DNA]</scope>
    <source>
        <strain evidence="7">CGMCC 4.7357</strain>
    </source>
</reference>
<evidence type="ECO:0000256" key="1">
    <source>
        <dbReference type="ARBA" id="ARBA00009836"/>
    </source>
</evidence>
<keyword evidence="3 5" id="KW-0520">NAD</keyword>
<evidence type="ECO:0000256" key="2">
    <source>
        <dbReference type="ARBA" id="ARBA00022679"/>
    </source>
</evidence>
<dbReference type="InterPro" id="IPR042080">
    <property type="entry name" value="RNA_2'-PTrans_N"/>
</dbReference>
<dbReference type="Pfam" id="PF01885">
    <property type="entry name" value="PTS_2-RNA"/>
    <property type="match status" value="1"/>
</dbReference>
<dbReference type="InterPro" id="IPR022928">
    <property type="entry name" value="RNA_2'-PTrans_KptA"/>
</dbReference>
<organism evidence="6 7">
    <name type="scientific">Streptomyces ovatisporus</name>
    <dbReference type="NCBI Taxonomy" id="1128682"/>
    <lineage>
        <taxon>Bacteria</taxon>
        <taxon>Bacillati</taxon>
        <taxon>Actinomycetota</taxon>
        <taxon>Actinomycetes</taxon>
        <taxon>Kitasatosporales</taxon>
        <taxon>Streptomycetaceae</taxon>
        <taxon>Streptomyces</taxon>
    </lineage>
</organism>
<comment type="function">
    <text evidence="4 5">Removes the 2'-phosphate from RNA via an intermediate in which the phosphate is ADP-ribosylated by NAD followed by a presumed transesterification to release the RNA and generate ADP-ribose 1''-2''-cyclic phosphate (APPR&gt;P). May function as an ADP-ribosylase.</text>
</comment>
<dbReference type="GO" id="GO:0016740">
    <property type="term" value="F:transferase activity"/>
    <property type="evidence" value="ECO:0007669"/>
    <property type="project" value="UniProtKB-KW"/>
</dbReference>